<protein>
    <submittedName>
        <fullName evidence="2">Uncharacterized protein</fullName>
    </submittedName>
</protein>
<feature type="chain" id="PRO_5020209002" evidence="1">
    <location>
        <begin position="26"/>
        <end position="85"/>
    </location>
</feature>
<proteinExistence type="predicted"/>
<keyword evidence="3" id="KW-1185">Reference proteome</keyword>
<organism evidence="2 3">
    <name type="scientific">Nonomuraea deserti</name>
    <dbReference type="NCBI Taxonomy" id="1848322"/>
    <lineage>
        <taxon>Bacteria</taxon>
        <taxon>Bacillati</taxon>
        <taxon>Actinomycetota</taxon>
        <taxon>Actinomycetes</taxon>
        <taxon>Streptosporangiales</taxon>
        <taxon>Streptosporangiaceae</taxon>
        <taxon>Nonomuraea</taxon>
    </lineage>
</organism>
<reference evidence="2 3" key="1">
    <citation type="submission" date="2019-03" db="EMBL/GenBank/DDBJ databases">
        <title>Draft genome sequences of novel Actinobacteria.</title>
        <authorList>
            <person name="Sahin N."/>
            <person name="Ay H."/>
            <person name="Saygin H."/>
        </authorList>
    </citation>
    <scope>NUCLEOTIDE SEQUENCE [LARGE SCALE GENOMIC DNA]</scope>
    <source>
        <strain evidence="2 3">KC310</strain>
    </source>
</reference>
<dbReference type="Proteomes" id="UP000295258">
    <property type="component" value="Unassembled WGS sequence"/>
</dbReference>
<sequence length="85" mass="8293">MLVSRVRAVLATGSTGLLAGQRAHADLPSTAAGLGVLLLFAYAMTRVGPPPFPGAGYAGPPCPEPVQGSVTHCPEPGPGVSGAGS</sequence>
<accession>A0A4R4UGV8</accession>
<evidence type="ECO:0000313" key="3">
    <source>
        <dbReference type="Proteomes" id="UP000295258"/>
    </source>
</evidence>
<keyword evidence="1" id="KW-0732">Signal</keyword>
<comment type="caution">
    <text evidence="2">The sequence shown here is derived from an EMBL/GenBank/DDBJ whole genome shotgun (WGS) entry which is preliminary data.</text>
</comment>
<name>A0A4R4UGV8_9ACTN</name>
<evidence type="ECO:0000313" key="2">
    <source>
        <dbReference type="EMBL" id="TDC90911.1"/>
    </source>
</evidence>
<gene>
    <name evidence="2" type="ORF">E1292_43155</name>
</gene>
<dbReference type="RefSeq" id="WP_132605325.1">
    <property type="nucleotide sequence ID" value="NZ_SMKO01000213.1"/>
</dbReference>
<dbReference type="AlphaFoldDB" id="A0A4R4UGV8"/>
<evidence type="ECO:0000256" key="1">
    <source>
        <dbReference type="SAM" id="SignalP"/>
    </source>
</evidence>
<feature type="signal peptide" evidence="1">
    <location>
        <begin position="1"/>
        <end position="25"/>
    </location>
</feature>
<dbReference type="EMBL" id="SMKO01000213">
    <property type="protein sequence ID" value="TDC90911.1"/>
    <property type="molecule type" value="Genomic_DNA"/>
</dbReference>